<dbReference type="SUPFAM" id="SSF50156">
    <property type="entry name" value="PDZ domain-like"/>
    <property type="match status" value="1"/>
</dbReference>
<dbReference type="InterPro" id="IPR001639">
    <property type="entry name" value="T2SS_protein-GspC"/>
</dbReference>
<organism evidence="11 12">
    <name type="scientific">Ferrimonas lipolytica</name>
    <dbReference type="NCBI Taxonomy" id="2724191"/>
    <lineage>
        <taxon>Bacteria</taxon>
        <taxon>Pseudomonadati</taxon>
        <taxon>Pseudomonadota</taxon>
        <taxon>Gammaproteobacteria</taxon>
        <taxon>Alteromonadales</taxon>
        <taxon>Ferrimonadaceae</taxon>
        <taxon>Ferrimonas</taxon>
    </lineage>
</organism>
<dbReference type="RefSeq" id="WP_168662351.1">
    <property type="nucleotide sequence ID" value="NZ_CP051180.1"/>
</dbReference>
<dbReference type="Gene3D" id="2.30.30.830">
    <property type="match status" value="1"/>
</dbReference>
<comment type="subcellular location">
    <subcellularLocation>
        <location evidence="1">Cell inner membrane</location>
    </subcellularLocation>
</comment>
<name>A0A6H1UIH6_9GAMM</name>
<dbReference type="InterPro" id="IPR036034">
    <property type="entry name" value="PDZ_sf"/>
</dbReference>
<evidence type="ECO:0000259" key="10">
    <source>
        <dbReference type="Pfam" id="PF11356"/>
    </source>
</evidence>
<dbReference type="Gene3D" id="2.30.42.10">
    <property type="match status" value="1"/>
</dbReference>
<gene>
    <name evidence="11" type="primary">gspC</name>
    <name evidence="11" type="ORF">HER31_16770</name>
</gene>
<dbReference type="Proteomes" id="UP000501602">
    <property type="component" value="Chromosome"/>
</dbReference>
<dbReference type="Pfam" id="PF11356">
    <property type="entry name" value="T2SSC"/>
    <property type="match status" value="1"/>
</dbReference>
<keyword evidence="7" id="KW-0653">Protein transport</keyword>
<dbReference type="GO" id="GO:0015627">
    <property type="term" value="C:type II protein secretion system complex"/>
    <property type="evidence" value="ECO:0007669"/>
    <property type="project" value="InterPro"/>
</dbReference>
<keyword evidence="5" id="KW-0997">Cell inner membrane</keyword>
<protein>
    <submittedName>
        <fullName evidence="11">Type II secretion system protein GspC</fullName>
    </submittedName>
</protein>
<evidence type="ECO:0000256" key="6">
    <source>
        <dbReference type="ARBA" id="ARBA00022692"/>
    </source>
</evidence>
<evidence type="ECO:0000256" key="2">
    <source>
        <dbReference type="ARBA" id="ARBA00007986"/>
    </source>
</evidence>
<evidence type="ECO:0000313" key="12">
    <source>
        <dbReference type="Proteomes" id="UP000501602"/>
    </source>
</evidence>
<dbReference type="EMBL" id="CP051180">
    <property type="protein sequence ID" value="QIZ78410.1"/>
    <property type="molecule type" value="Genomic_DNA"/>
</dbReference>
<proteinExistence type="inferred from homology"/>
<sequence>MDFIAPFQRAMMRVPQAPVASAITALLVLLTLYVAAQIVWQLLPQPNEAAPRWSPSAQAPSGRDSGSIEPLLALKLFGKADPKAAAAKAAEAVDRNLISDAPKTTLRILLTGLVASSQEDRGIAIIESSGSQETYGIGDRIKSTNASLHEVYADRAIILNQGRYETLMLDGVEYSREMTQETQRLRKAPVTDVRDDAEVSQAVADARQAMLSDPGKLTDFISISPVRNREEGGMKGYRLNPGKKGRELFVDAGLKPNDLAVSINGYDLTDLGQAAQLMGELSELTEASVMVEREGQLTEVLFSLPTE</sequence>
<keyword evidence="12" id="KW-1185">Reference proteome</keyword>
<comment type="similarity">
    <text evidence="2">Belongs to the GSP C family.</text>
</comment>
<evidence type="ECO:0000256" key="5">
    <source>
        <dbReference type="ARBA" id="ARBA00022519"/>
    </source>
</evidence>
<evidence type="ECO:0000256" key="4">
    <source>
        <dbReference type="ARBA" id="ARBA00022475"/>
    </source>
</evidence>
<evidence type="ECO:0000313" key="11">
    <source>
        <dbReference type="EMBL" id="QIZ78410.1"/>
    </source>
</evidence>
<dbReference type="AlphaFoldDB" id="A0A6H1UIH6"/>
<evidence type="ECO:0000256" key="9">
    <source>
        <dbReference type="ARBA" id="ARBA00023136"/>
    </source>
</evidence>
<accession>A0A6H1UIH6</accession>
<feature type="domain" description="Type II secretion system protein GspC N-terminal" evidence="10">
    <location>
        <begin position="26"/>
        <end position="169"/>
    </location>
</feature>
<keyword evidence="3" id="KW-0813">Transport</keyword>
<reference evidence="11 12" key="1">
    <citation type="submission" date="2020-04" db="EMBL/GenBank/DDBJ databases">
        <title>Ferrimonas sp. S7 isolated from sea water.</title>
        <authorList>
            <person name="Bae S.S."/>
            <person name="Baek K."/>
        </authorList>
    </citation>
    <scope>NUCLEOTIDE SEQUENCE [LARGE SCALE GENOMIC DNA]</scope>
    <source>
        <strain evidence="11 12">S7</strain>
    </source>
</reference>
<dbReference type="GO" id="GO:0005886">
    <property type="term" value="C:plasma membrane"/>
    <property type="evidence" value="ECO:0007669"/>
    <property type="project" value="UniProtKB-SubCell"/>
</dbReference>
<dbReference type="NCBIfam" id="TIGR01713">
    <property type="entry name" value="typeII_sec_gspC"/>
    <property type="match status" value="1"/>
</dbReference>
<dbReference type="GO" id="GO:0015628">
    <property type="term" value="P:protein secretion by the type II secretion system"/>
    <property type="evidence" value="ECO:0007669"/>
    <property type="project" value="InterPro"/>
</dbReference>
<evidence type="ECO:0000256" key="7">
    <source>
        <dbReference type="ARBA" id="ARBA00022927"/>
    </source>
</evidence>
<dbReference type="InterPro" id="IPR024961">
    <property type="entry name" value="T2SS_GspC_N"/>
</dbReference>
<keyword evidence="8" id="KW-1133">Transmembrane helix</keyword>
<dbReference type="KEGG" id="fes:HER31_16770"/>
<evidence type="ECO:0000256" key="8">
    <source>
        <dbReference type="ARBA" id="ARBA00022989"/>
    </source>
</evidence>
<evidence type="ECO:0000256" key="1">
    <source>
        <dbReference type="ARBA" id="ARBA00004533"/>
    </source>
</evidence>
<keyword evidence="4" id="KW-1003">Cell membrane</keyword>
<keyword evidence="6" id="KW-0812">Transmembrane</keyword>
<keyword evidence="9" id="KW-0472">Membrane</keyword>
<evidence type="ECO:0000256" key="3">
    <source>
        <dbReference type="ARBA" id="ARBA00022448"/>
    </source>
</evidence>